<dbReference type="Gene3D" id="2.60.120.1130">
    <property type="match status" value="1"/>
</dbReference>
<reference evidence="3 4" key="1">
    <citation type="submission" date="2020-12" db="EMBL/GenBank/DDBJ databases">
        <title>Salegentibacter orientalis sp. nov., isolated from costal sediment.</title>
        <authorList>
            <person name="Lian F.-B."/>
        </authorList>
    </citation>
    <scope>NUCLEOTIDE SEQUENCE [LARGE SCALE GENOMIC DNA]</scope>
    <source>
        <strain evidence="3 4">F60176</strain>
    </source>
</reference>
<organism evidence="3 4">
    <name type="scientific">Salegentibacter maritimus</name>
    <dbReference type="NCBI Taxonomy" id="2794347"/>
    <lineage>
        <taxon>Bacteria</taxon>
        <taxon>Pseudomonadati</taxon>
        <taxon>Bacteroidota</taxon>
        <taxon>Flavobacteriia</taxon>
        <taxon>Flavobacteriales</taxon>
        <taxon>Flavobacteriaceae</taxon>
        <taxon>Salegentibacter</taxon>
    </lineage>
</organism>
<keyword evidence="4" id="KW-1185">Reference proteome</keyword>
<gene>
    <name evidence="3" type="ORF">I6U50_14165</name>
</gene>
<proteinExistence type="predicted"/>
<dbReference type="RefSeq" id="WP_198639319.1">
    <property type="nucleotide sequence ID" value="NZ_JAEHNY010000014.1"/>
</dbReference>
<dbReference type="EMBL" id="JAEHNY010000014">
    <property type="protein sequence ID" value="MBI6121167.1"/>
    <property type="molecule type" value="Genomic_DNA"/>
</dbReference>
<dbReference type="InterPro" id="IPR024618">
    <property type="entry name" value="DUF3857"/>
</dbReference>
<dbReference type="Proteomes" id="UP000635665">
    <property type="component" value="Unassembled WGS sequence"/>
</dbReference>
<feature type="domain" description="DUF3857" evidence="2">
    <location>
        <begin position="66"/>
        <end position="187"/>
    </location>
</feature>
<evidence type="ECO:0000259" key="1">
    <source>
        <dbReference type="Pfam" id="PF01841"/>
    </source>
</evidence>
<name>A0ABS0TKJ8_9FLAO</name>
<accession>A0ABS0TKJ8</accession>
<protein>
    <submittedName>
        <fullName evidence="3">DUF3857 domain-containing protein</fullName>
    </submittedName>
</protein>
<comment type="caution">
    <text evidence="3">The sequence shown here is derived from an EMBL/GenBank/DDBJ whole genome shotgun (WGS) entry which is preliminary data.</text>
</comment>
<feature type="domain" description="Transglutaminase-like" evidence="1">
    <location>
        <begin position="319"/>
        <end position="400"/>
    </location>
</feature>
<dbReference type="Gene3D" id="3.10.620.30">
    <property type="match status" value="1"/>
</dbReference>
<evidence type="ECO:0000313" key="4">
    <source>
        <dbReference type="Proteomes" id="UP000635665"/>
    </source>
</evidence>
<evidence type="ECO:0000313" key="3">
    <source>
        <dbReference type="EMBL" id="MBI6121167.1"/>
    </source>
</evidence>
<dbReference type="InterPro" id="IPR002931">
    <property type="entry name" value="Transglutaminase-like"/>
</dbReference>
<dbReference type="Gene3D" id="2.60.40.3140">
    <property type="match status" value="1"/>
</dbReference>
<sequence length="666" mass="77731">MRNLLFISLLLSQFVFSQKKDLEFGVISDSEIEMKYYEKDKEAKAVVLYDKGESIFFDIDNGYNIQFKRHKRIKIFDKSESQHAEIAIPFYVDGFGKTEIIKSIKAFTYNTTNGKLTRKALSPSNIYEERINDRWRHKKFVFPDVQDGAILEYRYILETPFHFNLPDWQFQDKIPTLYSEYQVSMIPFYEYVFIAQGVNDFDYQNSVKGKTKRSWGSINKSYGKNIGSGIEFQDYIHTYVLTDIPAFTDESYISSINDYIIKMDFQLAKFHSPRGGTTDIISTWPELNESLLKNEKFGKYIKKSSRLAKKILLEEINFTGNTSSQKAKDIIEYVKNNFEWNGEYGKYASQDVKDFFNSKRGNVADINLFMIGLLNEAEIKTKPIILSTRNHGKISTGYPFDHFTNYVVALVESDYSFLADGTEDLLSYNKLPTRCNNEIGLIVEKEATPKWISLKNNFPSKERNTITMILDTVTQDVKAQVSIKNTEYESYAAKKRFKNDSVEIRKFYEDKIGDIKRSRTNGYKRNDFPYSMLFETKYETEKLGNNIVIMPFLNLPLSKNSLTQKERTYPVDFVYPWENQFRSSLEVPKNYSVLDMPKDYKVDNGLVEIQLKYSLTDNTLFAQGSYKFKKSIYLAKEYAQIKNSLDEIVKYFNQPVVLEKNEDAIE</sequence>
<evidence type="ECO:0000259" key="2">
    <source>
        <dbReference type="Pfam" id="PF12969"/>
    </source>
</evidence>
<dbReference type="Pfam" id="PF12969">
    <property type="entry name" value="DUF3857"/>
    <property type="match status" value="1"/>
</dbReference>
<dbReference type="Pfam" id="PF01841">
    <property type="entry name" value="Transglut_core"/>
    <property type="match status" value="1"/>
</dbReference>